<dbReference type="Pfam" id="PF12870">
    <property type="entry name" value="DUF4878"/>
    <property type="match status" value="1"/>
</dbReference>
<proteinExistence type="predicted"/>
<evidence type="ECO:0000313" key="3">
    <source>
        <dbReference type="EMBL" id="TWD15704.1"/>
    </source>
</evidence>
<evidence type="ECO:0000259" key="2">
    <source>
        <dbReference type="Pfam" id="PF12870"/>
    </source>
</evidence>
<dbReference type="AlphaFoldDB" id="A0A560WDV1"/>
<keyword evidence="1" id="KW-0732">Signal</keyword>
<sequence length="130" mass="13793">MIRRWQTLALACLVGLAGCASGDTPEATVEDFAQAASAGDFERVCELLDPEQLKAFELSAPDESCPQTLAEVAQESPGGALIGDPDQLEIGEATVSEDGVTATVPTTYDGRSSEIKLVRIDDRWRVNLGP</sequence>
<comment type="caution">
    <text evidence="3">The sequence shown here is derived from an EMBL/GenBank/DDBJ whole genome shotgun (WGS) entry which is preliminary data.</text>
</comment>
<evidence type="ECO:0000313" key="4">
    <source>
        <dbReference type="Proteomes" id="UP000315628"/>
    </source>
</evidence>
<feature type="chain" id="PRO_5021863802" evidence="1">
    <location>
        <begin position="23"/>
        <end position="130"/>
    </location>
</feature>
<keyword evidence="4" id="KW-1185">Reference proteome</keyword>
<dbReference type="SUPFAM" id="SSF54427">
    <property type="entry name" value="NTF2-like"/>
    <property type="match status" value="1"/>
</dbReference>
<reference evidence="3 4" key="1">
    <citation type="submission" date="2019-06" db="EMBL/GenBank/DDBJ databases">
        <title>Sequencing the genomes of 1000 actinobacteria strains.</title>
        <authorList>
            <person name="Klenk H.-P."/>
        </authorList>
    </citation>
    <scope>NUCLEOTIDE SEQUENCE [LARGE SCALE GENOMIC DNA]</scope>
    <source>
        <strain evidence="3 4">DSM 18935</strain>
    </source>
</reference>
<dbReference type="EMBL" id="VIUW01000002">
    <property type="protein sequence ID" value="TWD15704.1"/>
    <property type="molecule type" value="Genomic_DNA"/>
</dbReference>
<name>A0A560WDV1_9MICO</name>
<protein>
    <submittedName>
        <fullName evidence="3">Uncharacterized protein DUF4878</fullName>
    </submittedName>
</protein>
<evidence type="ECO:0000256" key="1">
    <source>
        <dbReference type="SAM" id="SignalP"/>
    </source>
</evidence>
<feature type="domain" description="DUF4878" evidence="2">
    <location>
        <begin position="21"/>
        <end position="127"/>
    </location>
</feature>
<dbReference type="InterPro" id="IPR032710">
    <property type="entry name" value="NTF2-like_dom_sf"/>
</dbReference>
<accession>A0A560WDV1</accession>
<dbReference type="RefSeq" id="WP_144856625.1">
    <property type="nucleotide sequence ID" value="NZ_BAAAYT010000001.1"/>
</dbReference>
<dbReference type="Gene3D" id="3.10.450.50">
    <property type="match status" value="1"/>
</dbReference>
<dbReference type="OrthoDB" id="4867589at2"/>
<organism evidence="3 4">
    <name type="scientific">Marihabitans asiaticum</name>
    <dbReference type="NCBI Taxonomy" id="415218"/>
    <lineage>
        <taxon>Bacteria</taxon>
        <taxon>Bacillati</taxon>
        <taxon>Actinomycetota</taxon>
        <taxon>Actinomycetes</taxon>
        <taxon>Micrococcales</taxon>
        <taxon>Intrasporangiaceae</taxon>
        <taxon>Marihabitans</taxon>
    </lineage>
</organism>
<gene>
    <name evidence="3" type="ORF">FB557_1226</name>
</gene>
<feature type="signal peptide" evidence="1">
    <location>
        <begin position="1"/>
        <end position="22"/>
    </location>
</feature>
<dbReference type="PROSITE" id="PS51257">
    <property type="entry name" value="PROKAR_LIPOPROTEIN"/>
    <property type="match status" value="1"/>
</dbReference>
<dbReference type="InterPro" id="IPR024267">
    <property type="entry name" value="DUF4878"/>
</dbReference>
<dbReference type="Proteomes" id="UP000315628">
    <property type="component" value="Unassembled WGS sequence"/>
</dbReference>